<sequence length="405" mass="45298">MKIAYFQCVAGISGDMVLGSLVDNGLKLNVLKEELMKLRIPFDLEAEKVMKRGICCTKVNVIVKEEHVHRHLSDIKAIVEESELNPEVKERIIQVFTRLAEAEAKVHNTTVESIHFHEVGALDSIIDICGSVIGMNLLGVEKVYSSPIHVGTGFVECAHGIIPLPAPAVIELLKGVEVYSKGIEKELVTPTGAAIITTLCDEFGKIPNMNIETCGYGAGTRDLEIPNLLRVCIGELANNKEENTLEQEFIKNGEAIKIEVNIDDMNPQFYEYISERLFSVGARDLFLQPIYMKKNRAANILCVTGQHNNLDKILKVIFEETTTIGVKVFKFDKYVIPYKIEKINTDLGKISVKIAKHRGKVLNISPEYSECSAKAREYDIPLKKVYDIVKESANRYVGKKYNNGR</sequence>
<dbReference type="PANTHER" id="PTHR36566:SF1">
    <property type="entry name" value="PYRIDINIUM-3,5-BISTHIOCARBOXYLIC ACID MONONUCLEOTIDE NICKEL INSERTION PROTEIN"/>
    <property type="match status" value="1"/>
</dbReference>
<keyword evidence="2 3" id="KW-0456">Lyase</keyword>
<dbReference type="Proteomes" id="UP000076603">
    <property type="component" value="Unassembled WGS sequence"/>
</dbReference>
<dbReference type="EC" id="4.99.1.12" evidence="3"/>
<dbReference type="GO" id="GO:0016151">
    <property type="term" value="F:nickel cation binding"/>
    <property type="evidence" value="ECO:0007669"/>
    <property type="project" value="UniProtKB-UniRule"/>
</dbReference>
<gene>
    <name evidence="3" type="primary">larC</name>
    <name evidence="4" type="ORF">CLMAG_06660</name>
</gene>
<keyword evidence="1 3" id="KW-0533">Nickel</keyword>
<dbReference type="PANTHER" id="PTHR36566">
    <property type="entry name" value="NICKEL INSERTION PROTEIN-RELATED"/>
    <property type="match status" value="1"/>
</dbReference>
<keyword evidence="5" id="KW-1185">Reference proteome</keyword>
<dbReference type="Gene3D" id="3.30.70.1380">
    <property type="entry name" value="Transcriptional regulatory protein pf0864 domain like"/>
    <property type="match status" value="1"/>
</dbReference>
<evidence type="ECO:0000313" key="5">
    <source>
        <dbReference type="Proteomes" id="UP000076603"/>
    </source>
</evidence>
<dbReference type="InterPro" id="IPR002822">
    <property type="entry name" value="Ni_insertion"/>
</dbReference>
<dbReference type="Pfam" id="PF01969">
    <property type="entry name" value="Ni_insertion"/>
    <property type="match status" value="1"/>
</dbReference>
<dbReference type="RefSeq" id="WP_066617865.1">
    <property type="nucleotide sequence ID" value="NZ_FQXL01000031.1"/>
</dbReference>
<organism evidence="4 5">
    <name type="scientific">Clostridium magnum DSM 2767</name>
    <dbReference type="NCBI Taxonomy" id="1121326"/>
    <lineage>
        <taxon>Bacteria</taxon>
        <taxon>Bacillati</taxon>
        <taxon>Bacillota</taxon>
        <taxon>Clostridia</taxon>
        <taxon>Eubacteriales</taxon>
        <taxon>Clostridiaceae</taxon>
        <taxon>Clostridium</taxon>
    </lineage>
</organism>
<protein>
    <recommendedName>
        <fullName evidence="3">Pyridinium-3,5-bisthiocarboxylic acid mononucleotide nickel insertion protein</fullName>
        <shortName evidence="3">P2TMN nickel insertion protein</shortName>
        <ecNumber evidence="3">4.99.1.12</ecNumber>
    </recommendedName>
    <alternativeName>
        <fullName evidence="3">Nickel-pincer cofactor biosynthesis protein LarC</fullName>
    </alternativeName>
</protein>
<proteinExistence type="inferred from homology"/>
<evidence type="ECO:0000256" key="2">
    <source>
        <dbReference type="ARBA" id="ARBA00023239"/>
    </source>
</evidence>
<name>A0A162U7G1_9CLOT</name>
<dbReference type="HAMAP" id="MF_01074">
    <property type="entry name" value="LarC"/>
    <property type="match status" value="1"/>
</dbReference>
<dbReference type="PATRIC" id="fig|1121326.3.peg.624"/>
<evidence type="ECO:0000256" key="1">
    <source>
        <dbReference type="ARBA" id="ARBA00022596"/>
    </source>
</evidence>
<dbReference type="GO" id="GO:0016829">
    <property type="term" value="F:lyase activity"/>
    <property type="evidence" value="ECO:0007669"/>
    <property type="project" value="UniProtKB-UniRule"/>
</dbReference>
<comment type="catalytic activity">
    <reaction evidence="3">
        <text>Ni(II)-pyridinium-3,5-bisthiocarboxylate mononucleotide = pyridinium-3,5-bisthiocarboxylate mononucleotide + Ni(2+)</text>
        <dbReference type="Rhea" id="RHEA:54784"/>
        <dbReference type="ChEBI" id="CHEBI:49786"/>
        <dbReference type="ChEBI" id="CHEBI:137372"/>
        <dbReference type="ChEBI" id="CHEBI:137373"/>
        <dbReference type="EC" id="4.99.1.12"/>
    </reaction>
</comment>
<dbReference type="STRING" id="1121326.CLMAG_06660"/>
<dbReference type="EMBL" id="LWAE01000001">
    <property type="protein sequence ID" value="KZL93620.1"/>
    <property type="molecule type" value="Genomic_DNA"/>
</dbReference>
<dbReference type="NCBIfam" id="TIGR00299">
    <property type="entry name" value="nickel pincer cofactor biosynthesis protein LarC"/>
    <property type="match status" value="1"/>
</dbReference>
<evidence type="ECO:0000256" key="3">
    <source>
        <dbReference type="HAMAP-Rule" id="MF_01074"/>
    </source>
</evidence>
<reference evidence="4 5" key="1">
    <citation type="submission" date="2016-04" db="EMBL/GenBank/DDBJ databases">
        <title>Genome sequence of Clostridium magnum DSM 2767.</title>
        <authorList>
            <person name="Poehlein A."/>
            <person name="Uhlig R."/>
            <person name="Fischer R."/>
            <person name="Bahl H."/>
            <person name="Daniel R."/>
        </authorList>
    </citation>
    <scope>NUCLEOTIDE SEQUENCE [LARGE SCALE GENOMIC DNA]</scope>
    <source>
        <strain evidence="4 5">DSM 2767</strain>
    </source>
</reference>
<dbReference type="OrthoDB" id="9765625at2"/>
<dbReference type="AlphaFoldDB" id="A0A162U7G1"/>
<accession>A0A162U7G1</accession>
<dbReference type="Gene3D" id="3.10.20.300">
    <property type="entry name" value="mk0293 like domain"/>
    <property type="match status" value="1"/>
</dbReference>
<dbReference type="GO" id="GO:0051604">
    <property type="term" value="P:protein maturation"/>
    <property type="evidence" value="ECO:0007669"/>
    <property type="project" value="UniProtKB-UniRule"/>
</dbReference>
<comment type="similarity">
    <text evidence="3">Belongs to the LarC family.</text>
</comment>
<comment type="function">
    <text evidence="3">Involved in the biosynthesis of a nickel-pincer cofactor ((SCS)Ni(II) pincer complex). Binds Ni(2+), and functions in nickel delivery to pyridinium-3,5-bisthiocarboxylic acid mononucleotide (P2TMN), to form the mature cofactor. Is thus probably required for the activation of nickel-pincer cofactor-dependent enzymes.</text>
</comment>
<comment type="caution">
    <text evidence="4">The sequence shown here is derived from an EMBL/GenBank/DDBJ whole genome shotgun (WGS) entry which is preliminary data.</text>
</comment>
<evidence type="ECO:0000313" key="4">
    <source>
        <dbReference type="EMBL" id="KZL93620.1"/>
    </source>
</evidence>